<feature type="domain" description="C2H2-type" evidence="3">
    <location>
        <begin position="178"/>
        <end position="201"/>
    </location>
</feature>
<dbReference type="InterPro" id="IPR036236">
    <property type="entry name" value="Znf_C2H2_sf"/>
</dbReference>
<evidence type="ECO:0000259" key="3">
    <source>
        <dbReference type="PROSITE" id="PS50157"/>
    </source>
</evidence>
<gene>
    <name evidence="4" type="ORF">CHARACLAT_025870</name>
</gene>
<proteinExistence type="predicted"/>
<evidence type="ECO:0000313" key="4">
    <source>
        <dbReference type="EMBL" id="MED6294908.1"/>
    </source>
</evidence>
<dbReference type="InterPro" id="IPR013087">
    <property type="entry name" value="Znf_C2H2_type"/>
</dbReference>
<organism evidence="4 5">
    <name type="scientific">Characodon lateralis</name>
    <dbReference type="NCBI Taxonomy" id="208331"/>
    <lineage>
        <taxon>Eukaryota</taxon>
        <taxon>Metazoa</taxon>
        <taxon>Chordata</taxon>
        <taxon>Craniata</taxon>
        <taxon>Vertebrata</taxon>
        <taxon>Euteleostomi</taxon>
        <taxon>Actinopterygii</taxon>
        <taxon>Neopterygii</taxon>
        <taxon>Teleostei</taxon>
        <taxon>Neoteleostei</taxon>
        <taxon>Acanthomorphata</taxon>
        <taxon>Ovalentaria</taxon>
        <taxon>Atherinomorphae</taxon>
        <taxon>Cyprinodontiformes</taxon>
        <taxon>Goodeidae</taxon>
        <taxon>Characodon</taxon>
    </lineage>
</organism>
<keyword evidence="5" id="KW-1185">Reference proteome</keyword>
<reference evidence="4 5" key="1">
    <citation type="submission" date="2021-06" db="EMBL/GenBank/DDBJ databases">
        <authorList>
            <person name="Palmer J.M."/>
        </authorList>
    </citation>
    <scope>NUCLEOTIDE SEQUENCE [LARGE SCALE GENOMIC DNA]</scope>
    <source>
        <strain evidence="4 5">CL_MEX2019</strain>
        <tissue evidence="4">Muscle</tissue>
    </source>
</reference>
<dbReference type="EMBL" id="JAHUTJ010076820">
    <property type="protein sequence ID" value="MED6294908.1"/>
    <property type="molecule type" value="Genomic_DNA"/>
</dbReference>
<sequence length="201" mass="23846">MGDQSRLLDFTRTPQIILQRIDALQHYVKEEVLFDYRLFTQERNSSLDQDNPEPLEMKQELNESGHLEIKEEENELCVSQDKEHLVLKQDTDTFMVTPIEEEKYNIKLQPKLNELMFQDSCETLNQDQEANHHQDSGSKRDEEPKQNKTHQKTRQYKANSDSSRLKELKKTHKDEKLYACKMCSECFSQNRSLTIHMRSHS</sequence>
<comment type="caution">
    <text evidence="4">The sequence shown here is derived from an EMBL/GenBank/DDBJ whole genome shotgun (WGS) entry which is preliminary data.</text>
</comment>
<dbReference type="SUPFAM" id="SSF57667">
    <property type="entry name" value="beta-beta-alpha zinc fingers"/>
    <property type="match status" value="1"/>
</dbReference>
<keyword evidence="1" id="KW-0862">Zinc</keyword>
<accession>A0ABU7F648</accession>
<feature type="compositionally biased region" description="Basic and acidic residues" evidence="2">
    <location>
        <begin position="129"/>
        <end position="146"/>
    </location>
</feature>
<evidence type="ECO:0000256" key="2">
    <source>
        <dbReference type="SAM" id="MobiDB-lite"/>
    </source>
</evidence>
<protein>
    <recommendedName>
        <fullName evidence="3">C2H2-type domain-containing protein</fullName>
    </recommendedName>
</protein>
<dbReference type="Proteomes" id="UP001352852">
    <property type="component" value="Unassembled WGS sequence"/>
</dbReference>
<evidence type="ECO:0000313" key="5">
    <source>
        <dbReference type="Proteomes" id="UP001352852"/>
    </source>
</evidence>
<dbReference type="Gene3D" id="3.30.160.60">
    <property type="entry name" value="Classic Zinc Finger"/>
    <property type="match status" value="1"/>
</dbReference>
<feature type="non-terminal residue" evidence="4">
    <location>
        <position position="201"/>
    </location>
</feature>
<dbReference type="PROSITE" id="PS00028">
    <property type="entry name" value="ZINC_FINGER_C2H2_1"/>
    <property type="match status" value="1"/>
</dbReference>
<dbReference type="PROSITE" id="PS50157">
    <property type="entry name" value="ZINC_FINGER_C2H2_2"/>
    <property type="match status" value="1"/>
</dbReference>
<dbReference type="SMART" id="SM00355">
    <property type="entry name" value="ZnF_C2H2"/>
    <property type="match status" value="1"/>
</dbReference>
<keyword evidence="1" id="KW-0863">Zinc-finger</keyword>
<keyword evidence="1" id="KW-0479">Metal-binding</keyword>
<evidence type="ECO:0000256" key="1">
    <source>
        <dbReference type="PROSITE-ProRule" id="PRU00042"/>
    </source>
</evidence>
<feature type="region of interest" description="Disordered" evidence="2">
    <location>
        <begin position="126"/>
        <end position="167"/>
    </location>
</feature>
<name>A0ABU7F648_9TELE</name>